<dbReference type="Pfam" id="PF07734">
    <property type="entry name" value="FBA_1"/>
    <property type="match status" value="1"/>
</dbReference>
<dbReference type="EMBL" id="AYRZ02000011">
    <property type="protein sequence ID" value="PHT68201.1"/>
    <property type="molecule type" value="Genomic_DNA"/>
</dbReference>
<evidence type="ECO:0000259" key="1">
    <source>
        <dbReference type="Pfam" id="PF07734"/>
    </source>
</evidence>
<dbReference type="InterPro" id="IPR006527">
    <property type="entry name" value="F-box-assoc_dom_typ1"/>
</dbReference>
<feature type="domain" description="F-box associated beta-propeller type 1" evidence="1">
    <location>
        <begin position="44"/>
        <end position="141"/>
    </location>
</feature>
<dbReference type="Proteomes" id="UP000222542">
    <property type="component" value="Unassembled WGS sequence"/>
</dbReference>
<name>A0A2G2YF50_CAPAN</name>
<proteinExistence type="predicted"/>
<protein>
    <recommendedName>
        <fullName evidence="1">F-box associated beta-propeller type 1 domain-containing protein</fullName>
    </recommendedName>
</protein>
<gene>
    <name evidence="2" type="ORF">T459_27688</name>
</gene>
<reference evidence="2 3" key="1">
    <citation type="journal article" date="2014" name="Nat. Genet.">
        <title>Genome sequence of the hot pepper provides insights into the evolution of pungency in Capsicum species.</title>
        <authorList>
            <person name="Kim S."/>
            <person name="Park M."/>
            <person name="Yeom S.I."/>
            <person name="Kim Y.M."/>
            <person name="Lee J.M."/>
            <person name="Lee H.A."/>
            <person name="Seo E."/>
            <person name="Choi J."/>
            <person name="Cheong K."/>
            <person name="Kim K.T."/>
            <person name="Jung K."/>
            <person name="Lee G.W."/>
            <person name="Oh S.K."/>
            <person name="Bae C."/>
            <person name="Kim S.B."/>
            <person name="Lee H.Y."/>
            <person name="Kim S.Y."/>
            <person name="Kim M.S."/>
            <person name="Kang B.C."/>
            <person name="Jo Y.D."/>
            <person name="Yang H.B."/>
            <person name="Jeong H.J."/>
            <person name="Kang W.H."/>
            <person name="Kwon J.K."/>
            <person name="Shin C."/>
            <person name="Lim J.Y."/>
            <person name="Park J.H."/>
            <person name="Huh J.H."/>
            <person name="Kim J.S."/>
            <person name="Kim B.D."/>
            <person name="Cohen O."/>
            <person name="Paran I."/>
            <person name="Suh M.C."/>
            <person name="Lee S.B."/>
            <person name="Kim Y.K."/>
            <person name="Shin Y."/>
            <person name="Noh S.J."/>
            <person name="Park J."/>
            <person name="Seo Y.S."/>
            <person name="Kwon S.Y."/>
            <person name="Kim H.A."/>
            <person name="Park J.M."/>
            <person name="Kim H.J."/>
            <person name="Choi S.B."/>
            <person name="Bosland P.W."/>
            <person name="Reeves G."/>
            <person name="Jo S.H."/>
            <person name="Lee B.W."/>
            <person name="Cho H.T."/>
            <person name="Choi H.S."/>
            <person name="Lee M.S."/>
            <person name="Yu Y."/>
            <person name="Do Choi Y."/>
            <person name="Park B.S."/>
            <person name="van Deynze A."/>
            <person name="Ashrafi H."/>
            <person name="Hill T."/>
            <person name="Kim W.T."/>
            <person name="Pai H.S."/>
            <person name="Ahn H.K."/>
            <person name="Yeam I."/>
            <person name="Giovannoni J.J."/>
            <person name="Rose J.K."/>
            <person name="Sorensen I."/>
            <person name="Lee S.J."/>
            <person name="Kim R.W."/>
            <person name="Choi I.Y."/>
            <person name="Choi B.S."/>
            <person name="Lim J.S."/>
            <person name="Lee Y.H."/>
            <person name="Choi D."/>
        </authorList>
    </citation>
    <scope>NUCLEOTIDE SEQUENCE [LARGE SCALE GENOMIC DNA]</scope>
    <source>
        <strain evidence="3">cv. CM334</strain>
    </source>
</reference>
<accession>A0A2G2YF50</accession>
<dbReference type="Gramene" id="PHT68201">
    <property type="protein sequence ID" value="PHT68201"/>
    <property type="gene ID" value="T459_27688"/>
</dbReference>
<comment type="caution">
    <text evidence="2">The sequence shown here is derived from an EMBL/GenBank/DDBJ whole genome shotgun (WGS) entry which is preliminary data.</text>
</comment>
<organism evidence="2 3">
    <name type="scientific">Capsicum annuum</name>
    <name type="common">Capsicum pepper</name>
    <dbReference type="NCBI Taxonomy" id="4072"/>
    <lineage>
        <taxon>Eukaryota</taxon>
        <taxon>Viridiplantae</taxon>
        <taxon>Streptophyta</taxon>
        <taxon>Embryophyta</taxon>
        <taxon>Tracheophyta</taxon>
        <taxon>Spermatophyta</taxon>
        <taxon>Magnoliopsida</taxon>
        <taxon>eudicotyledons</taxon>
        <taxon>Gunneridae</taxon>
        <taxon>Pentapetalae</taxon>
        <taxon>asterids</taxon>
        <taxon>lamiids</taxon>
        <taxon>Solanales</taxon>
        <taxon>Solanaceae</taxon>
        <taxon>Solanoideae</taxon>
        <taxon>Capsiceae</taxon>
        <taxon>Capsicum</taxon>
    </lineage>
</organism>
<evidence type="ECO:0000313" key="2">
    <source>
        <dbReference type="EMBL" id="PHT68201.1"/>
    </source>
</evidence>
<keyword evidence="3" id="KW-1185">Reference proteome</keyword>
<reference evidence="2 3" key="2">
    <citation type="journal article" date="2017" name="Genome Biol.">
        <title>New reference genome sequences of hot pepper reveal the massive evolution of plant disease-resistance genes by retroduplication.</title>
        <authorList>
            <person name="Kim S."/>
            <person name="Park J."/>
            <person name="Yeom S.I."/>
            <person name="Kim Y.M."/>
            <person name="Seo E."/>
            <person name="Kim K.T."/>
            <person name="Kim M.S."/>
            <person name="Lee J.M."/>
            <person name="Cheong K."/>
            <person name="Shin H.S."/>
            <person name="Kim S.B."/>
            <person name="Han K."/>
            <person name="Lee J."/>
            <person name="Park M."/>
            <person name="Lee H.A."/>
            <person name="Lee H.Y."/>
            <person name="Lee Y."/>
            <person name="Oh S."/>
            <person name="Lee J.H."/>
            <person name="Choi E."/>
            <person name="Choi E."/>
            <person name="Lee S.E."/>
            <person name="Jeon J."/>
            <person name="Kim H."/>
            <person name="Choi G."/>
            <person name="Song H."/>
            <person name="Lee J."/>
            <person name="Lee S.C."/>
            <person name="Kwon J.K."/>
            <person name="Lee H.Y."/>
            <person name="Koo N."/>
            <person name="Hong Y."/>
            <person name="Kim R.W."/>
            <person name="Kang W.H."/>
            <person name="Huh J.H."/>
            <person name="Kang B.C."/>
            <person name="Yang T.J."/>
            <person name="Lee Y.H."/>
            <person name="Bennetzen J.L."/>
            <person name="Choi D."/>
        </authorList>
    </citation>
    <scope>NUCLEOTIDE SEQUENCE [LARGE SCALE GENOMIC DNA]</scope>
    <source>
        <strain evidence="3">cv. CM334</strain>
    </source>
</reference>
<dbReference type="AlphaFoldDB" id="A0A2G2YF50"/>
<evidence type="ECO:0000313" key="3">
    <source>
        <dbReference type="Proteomes" id="UP000222542"/>
    </source>
</evidence>
<sequence length="157" mass="17533">MGRLSHPIYNHPNGVILISRSLKSCDEVHVDYLPLPHRQSEAFGQCNVLRLVVRNSGDDLHAPELEIYTLGDDEKWRNMGQVSCHLWYHFGNVNVNGSLHWIDGENLMSLASISSFNIGTEEVNPLLAPPGLKTTSFGLTLVELGNCLYFSENCTSH</sequence>